<sequence>MGGCSCDYNCEHISPTTIVLVGKTGNGKSATGNSIFGKKVLESKKSSSGVTITSELHVTTLEDGQLINVIDTPGLFDASLDFEFIGKEIVKCISMAKDGIDAFLVVVSTSRFSEEEEAAISSLQTLFGNKVYDYMIVVFTGGDELEDENQTLDEFLFNSPEALKQTLNLCENRYVLFDNKTKVETKRLNQVKKLLSLVDMVATKNGGKRYTNEIFTEMKNQTEKLKGHDVSLDDERFKHIYEMIESRLKETHLKLERQLAEERVALSKAEKKAQAAQKKLDEEKQKLKESLKKVEKNSDEKRKLKEKLQKAETENKKLSEKLKESQRERERQSAPAGGGCFIL</sequence>
<dbReference type="InterPro" id="IPR027417">
    <property type="entry name" value="P-loop_NTPase"/>
</dbReference>
<dbReference type="AlphaFoldDB" id="A0AAD8KTV3"/>
<dbReference type="InterPro" id="IPR006703">
    <property type="entry name" value="G_AIG1"/>
</dbReference>
<comment type="similarity">
    <text evidence="1">Belongs to the TRAFAC class TrmE-Era-EngA-EngB-Septin-like GTPase superfamily. AIG1/Toc34/Toc159-like paraseptin GTPase family. IAN subfamily.</text>
</comment>
<keyword evidence="3" id="KW-0342">GTP-binding</keyword>
<evidence type="ECO:0000256" key="2">
    <source>
        <dbReference type="ARBA" id="ARBA00022741"/>
    </source>
</evidence>
<gene>
    <name evidence="6" type="ORF">QVD17_16225</name>
</gene>
<dbReference type="PANTHER" id="PTHR10903:SF184">
    <property type="entry name" value="GTP-BINDING PROTEIN A"/>
    <property type="match status" value="1"/>
</dbReference>
<feature type="compositionally biased region" description="Basic and acidic residues" evidence="4">
    <location>
        <begin position="276"/>
        <end position="332"/>
    </location>
</feature>
<evidence type="ECO:0000256" key="4">
    <source>
        <dbReference type="SAM" id="MobiDB-lite"/>
    </source>
</evidence>
<evidence type="ECO:0000313" key="7">
    <source>
        <dbReference type="Proteomes" id="UP001229421"/>
    </source>
</evidence>
<protein>
    <recommendedName>
        <fullName evidence="5">AIG1-type G domain-containing protein</fullName>
    </recommendedName>
</protein>
<keyword evidence="2" id="KW-0547">Nucleotide-binding</keyword>
<evidence type="ECO:0000259" key="5">
    <source>
        <dbReference type="PROSITE" id="PS51720"/>
    </source>
</evidence>
<evidence type="ECO:0000256" key="3">
    <source>
        <dbReference type="ARBA" id="ARBA00023134"/>
    </source>
</evidence>
<feature type="domain" description="AIG1-type G" evidence="5">
    <location>
        <begin position="13"/>
        <end position="219"/>
    </location>
</feature>
<dbReference type="FunFam" id="3.40.50.300:FF:000840">
    <property type="entry name" value="Immune-associated nucleotide-binding protein 9"/>
    <property type="match status" value="1"/>
</dbReference>
<dbReference type="PROSITE" id="PS51720">
    <property type="entry name" value="G_AIG1"/>
    <property type="match status" value="1"/>
</dbReference>
<name>A0AAD8KTV3_TARER</name>
<organism evidence="6 7">
    <name type="scientific">Tagetes erecta</name>
    <name type="common">African marigold</name>
    <dbReference type="NCBI Taxonomy" id="13708"/>
    <lineage>
        <taxon>Eukaryota</taxon>
        <taxon>Viridiplantae</taxon>
        <taxon>Streptophyta</taxon>
        <taxon>Embryophyta</taxon>
        <taxon>Tracheophyta</taxon>
        <taxon>Spermatophyta</taxon>
        <taxon>Magnoliopsida</taxon>
        <taxon>eudicotyledons</taxon>
        <taxon>Gunneridae</taxon>
        <taxon>Pentapetalae</taxon>
        <taxon>asterids</taxon>
        <taxon>campanulids</taxon>
        <taxon>Asterales</taxon>
        <taxon>Asteraceae</taxon>
        <taxon>Asteroideae</taxon>
        <taxon>Heliantheae alliance</taxon>
        <taxon>Tageteae</taxon>
        <taxon>Tagetes</taxon>
    </lineage>
</organism>
<dbReference type="PANTHER" id="PTHR10903">
    <property type="entry name" value="GTPASE, IMAP FAMILY MEMBER-RELATED"/>
    <property type="match status" value="1"/>
</dbReference>
<comment type="caution">
    <text evidence="6">The sequence shown here is derived from an EMBL/GenBank/DDBJ whole genome shotgun (WGS) entry which is preliminary data.</text>
</comment>
<dbReference type="GO" id="GO:0005525">
    <property type="term" value="F:GTP binding"/>
    <property type="evidence" value="ECO:0007669"/>
    <property type="project" value="UniProtKB-KW"/>
</dbReference>
<dbReference type="SUPFAM" id="SSF52540">
    <property type="entry name" value="P-loop containing nucleoside triphosphate hydrolases"/>
    <property type="match status" value="1"/>
</dbReference>
<proteinExistence type="inferred from homology"/>
<dbReference type="EMBL" id="JAUHHV010000004">
    <property type="protein sequence ID" value="KAK1427538.1"/>
    <property type="molecule type" value="Genomic_DNA"/>
</dbReference>
<accession>A0AAD8KTV3</accession>
<feature type="region of interest" description="Disordered" evidence="4">
    <location>
        <begin position="276"/>
        <end position="343"/>
    </location>
</feature>
<dbReference type="Proteomes" id="UP001229421">
    <property type="component" value="Unassembled WGS sequence"/>
</dbReference>
<evidence type="ECO:0000313" key="6">
    <source>
        <dbReference type="EMBL" id="KAK1427538.1"/>
    </source>
</evidence>
<reference evidence="6" key="1">
    <citation type="journal article" date="2023" name="bioRxiv">
        <title>Improved chromosome-level genome assembly for marigold (Tagetes erecta).</title>
        <authorList>
            <person name="Jiang F."/>
            <person name="Yuan L."/>
            <person name="Wang S."/>
            <person name="Wang H."/>
            <person name="Xu D."/>
            <person name="Wang A."/>
            <person name="Fan W."/>
        </authorList>
    </citation>
    <scope>NUCLEOTIDE SEQUENCE</scope>
    <source>
        <strain evidence="6">WSJ</strain>
        <tissue evidence="6">Leaf</tissue>
    </source>
</reference>
<dbReference type="InterPro" id="IPR045058">
    <property type="entry name" value="GIMA/IAN/Toc"/>
</dbReference>
<dbReference type="Pfam" id="PF04548">
    <property type="entry name" value="AIG1"/>
    <property type="match status" value="1"/>
</dbReference>
<dbReference type="CDD" id="cd01852">
    <property type="entry name" value="AIG1"/>
    <property type="match status" value="1"/>
</dbReference>
<dbReference type="Gene3D" id="3.40.50.300">
    <property type="entry name" value="P-loop containing nucleotide triphosphate hydrolases"/>
    <property type="match status" value="1"/>
</dbReference>
<keyword evidence="7" id="KW-1185">Reference proteome</keyword>
<evidence type="ECO:0000256" key="1">
    <source>
        <dbReference type="ARBA" id="ARBA00008535"/>
    </source>
</evidence>